<reference evidence="18" key="2">
    <citation type="submission" date="2025-09" db="UniProtKB">
        <authorList>
            <consortium name="Ensembl"/>
        </authorList>
    </citation>
    <scope>IDENTIFICATION</scope>
</reference>
<protein>
    <recommendedName>
        <fullName evidence="2">non-specific serine/threonine protein kinase</fullName>
        <ecNumber evidence="2">2.7.11.1</ecNumber>
    </recommendedName>
</protein>
<evidence type="ECO:0000313" key="19">
    <source>
        <dbReference type="Proteomes" id="UP000694569"/>
    </source>
</evidence>
<keyword evidence="10" id="KW-1133">Transmembrane helix</keyword>
<dbReference type="SUPFAM" id="SSF56112">
    <property type="entry name" value="Protein kinase-like (PK-like)"/>
    <property type="match status" value="1"/>
</dbReference>
<keyword evidence="4" id="KW-0597">Phosphoprotein</keyword>
<evidence type="ECO:0000256" key="10">
    <source>
        <dbReference type="ARBA" id="ARBA00022989"/>
    </source>
</evidence>
<evidence type="ECO:0000256" key="4">
    <source>
        <dbReference type="ARBA" id="ARBA00022553"/>
    </source>
</evidence>
<dbReference type="FunFam" id="3.30.200.20:FF:000275">
    <property type="entry name" value="Apoptosis associated tyrosine kinase"/>
    <property type="match status" value="1"/>
</dbReference>
<evidence type="ECO:0000256" key="5">
    <source>
        <dbReference type="ARBA" id="ARBA00022679"/>
    </source>
</evidence>
<evidence type="ECO:0000313" key="18">
    <source>
        <dbReference type="Ensembl" id="ENSLLEP00000031136.1"/>
    </source>
</evidence>
<gene>
    <name evidence="18" type="primary">LMTK2</name>
</gene>
<evidence type="ECO:0000256" key="2">
    <source>
        <dbReference type="ARBA" id="ARBA00012513"/>
    </source>
</evidence>
<comment type="subcellular location">
    <subcellularLocation>
        <location evidence="1">Membrane</location>
        <topology evidence="1">Single-pass membrane protein</topology>
    </subcellularLocation>
</comment>
<feature type="region of interest" description="Disordered" evidence="15">
    <location>
        <begin position="1284"/>
        <end position="1385"/>
    </location>
</feature>
<feature type="compositionally biased region" description="Low complexity" evidence="15">
    <location>
        <begin position="1303"/>
        <end position="1316"/>
    </location>
</feature>
<dbReference type="GO" id="GO:0012505">
    <property type="term" value="C:endomembrane system"/>
    <property type="evidence" value="ECO:0007669"/>
    <property type="project" value="UniProtKB-ARBA"/>
</dbReference>
<keyword evidence="19" id="KW-1185">Reference proteome</keyword>
<dbReference type="InterPro" id="IPR008266">
    <property type="entry name" value="Tyr_kinase_AS"/>
</dbReference>
<dbReference type="PROSITE" id="PS50011">
    <property type="entry name" value="PROTEIN_KINASE_DOM"/>
    <property type="match status" value="1"/>
</dbReference>
<dbReference type="Ensembl" id="ENSLLET00000032335.1">
    <property type="protein sequence ID" value="ENSLLEP00000031136.1"/>
    <property type="gene ID" value="ENSLLEG00000019613.1"/>
</dbReference>
<feature type="compositionally biased region" description="Polar residues" evidence="15">
    <location>
        <begin position="1082"/>
        <end position="1093"/>
    </location>
</feature>
<dbReference type="InterPro" id="IPR011009">
    <property type="entry name" value="Kinase-like_dom_sf"/>
</dbReference>
<keyword evidence="11" id="KW-0472">Membrane</keyword>
<feature type="region of interest" description="Disordered" evidence="15">
    <location>
        <begin position="1248"/>
        <end position="1267"/>
    </location>
</feature>
<evidence type="ECO:0000256" key="15">
    <source>
        <dbReference type="SAM" id="MobiDB-lite"/>
    </source>
</evidence>
<dbReference type="PROSITE" id="PS00107">
    <property type="entry name" value="PROTEIN_KINASE_ATP"/>
    <property type="match status" value="1"/>
</dbReference>
<feature type="compositionally biased region" description="Basic and acidic residues" evidence="15">
    <location>
        <begin position="1286"/>
        <end position="1297"/>
    </location>
</feature>
<keyword evidence="16" id="KW-0732">Signal</keyword>
<keyword evidence="5" id="KW-0808">Transferase</keyword>
<keyword evidence="6" id="KW-0812">Transmembrane</keyword>
<feature type="signal peptide" evidence="16">
    <location>
        <begin position="1"/>
        <end position="24"/>
    </location>
</feature>
<evidence type="ECO:0000256" key="9">
    <source>
        <dbReference type="ARBA" id="ARBA00022840"/>
    </source>
</evidence>
<accession>A0A8C5Q297</accession>
<dbReference type="Gene3D" id="3.30.200.20">
    <property type="entry name" value="Phosphorylase Kinase, domain 1"/>
    <property type="match status" value="1"/>
</dbReference>
<organism evidence="18 19">
    <name type="scientific">Leptobrachium leishanense</name>
    <name type="common">Leishan spiny toad</name>
    <dbReference type="NCBI Taxonomy" id="445787"/>
    <lineage>
        <taxon>Eukaryota</taxon>
        <taxon>Metazoa</taxon>
        <taxon>Chordata</taxon>
        <taxon>Craniata</taxon>
        <taxon>Vertebrata</taxon>
        <taxon>Euteleostomi</taxon>
        <taxon>Amphibia</taxon>
        <taxon>Batrachia</taxon>
        <taxon>Anura</taxon>
        <taxon>Pelobatoidea</taxon>
        <taxon>Megophryidae</taxon>
        <taxon>Leptobrachium</taxon>
    </lineage>
</organism>
<dbReference type="Pfam" id="PF07714">
    <property type="entry name" value="PK_Tyr_Ser-Thr"/>
    <property type="match status" value="1"/>
</dbReference>
<dbReference type="PRINTS" id="PR00109">
    <property type="entry name" value="TYRKINASE"/>
</dbReference>
<dbReference type="InterPro" id="IPR017441">
    <property type="entry name" value="Protein_kinase_ATP_BS"/>
</dbReference>
<sequence>MAPPRVSTLGLVLWVTLALGRVQAAPLPETGAEAVSASEVPLFSMLLSVCSFIALVVVLLGCISCCKETEIDFKEFDDHFDDEIEFTPPAEDTPSNQSPADVFTLTVPTVSLNVPSQLQTPQDLSKSQISRHSLSYIQEIGSGCFGKILLGEIYKENGVERVIVKELKASANTKEQDQFIRNGEPYSFLHHPNIVQCLGQCVEVMPHLLVFEICDYGDLKSYLSNGRECLNGDAEILLLQRMACEITAGLAIMHKHNFVHSDLALRNCFVTADLTVKLGDYGIGLSRYKDDYIETNEQKFVPVRWTAPELVTCYQDRIIVADQTRLGNIWALGVTLWELFNNCETPYGELSDDEVITHVIKEKDVKLPKPQLDQQYAERWFEVLQFCWLAPDNRLTAEEVHRLLTYLRMQSQKESEEDFEQRWNALKPNTNNRQQSANNLAFPILEHFNGDELGHELDEVLTVTETSQGLSFEYVWEAAKEDHFEEHSNADSGHMVNYNSIFFPVPVDVLQKSTSDLGQVKQEDLSRESALAVPEVVPVFDSHNVSVANEYYIQLEEQGESNLDFDSTAPSTRELKGGNLQFIGLSDLHSSRSKTHHSPKKGESASIFPEYLHVSSRTNNPFSEVVQELEMSEKPANRLNTDVPRHNSTYLGSDSPRQYLNSRNFVDAKKNLDTESFLLEGIPDPSLELPNFEELSENFLFLKDNNLLSDYTSSKDPLPEQSADFQGNNSSIDILNKMNVSSLDVELDFSELNTSVIDKWSVSSENASLEDTSPELLLRSTVENADLDTENVFSFFRDLHVGSTLPKGTESLPAINIQTDSLEDEGIMSHQVGPGSLLDLNGSNDLCELFESESKQQTDRRGEECNIQGRLDSVEKCSSNTDKAISHFNGDFISSQIAEMSAASSDSISQDSLLNDSISNLTQSLVPSIGTPDSLDSLDVQNVLESLQTEGTHVIVPSDKPADSGYETENLESPEWTSHVTDEQTSITTITAPTIIISEAVENDFEMVDVQEILSHRSTNGAHGSYRDSAYFSDDSESEKRSELATDVAVLSGKVPETDSILYGERDLCPSNKSDFLPRPQSGETPLANTSPVGTEELLLSGEWDGLLPEDFAMNDQKEPFPLDTSQVNDGTLEEDEEDLVNPFGPSEVVRSMDAIKGISFFSLNEGQKLKEPDIEGKYLGKFDSSGLIDLSEDGIDADEEDENSDESDDDIRAFNLHSFSSDSEDEVVHPVPVVYMEKDDGKNLKSLIKWNKPTPSKKNLTNDKGTRKTVHFFDDVTVYLFDQETPTKDLGSHTVDRNGQMSNSSSPVSPSAPSSLHRATNSESSTDEEGGGFEWEDDFSSPEPSFLNKSAHTPMDIKMSMNASKYFSPPPPSRVPDQNWANSSYSRFSISPANIASFSLTHLTDSDIEQGGSSEDGEKD</sequence>
<proteinExistence type="predicted"/>
<feature type="region of interest" description="Disordered" evidence="15">
    <location>
        <begin position="1072"/>
        <end position="1093"/>
    </location>
</feature>
<feature type="chain" id="PRO_5034050912" description="non-specific serine/threonine protein kinase" evidence="16">
    <location>
        <begin position="25"/>
        <end position="1421"/>
    </location>
</feature>
<keyword evidence="9 14" id="KW-0067">ATP-binding</keyword>
<comment type="catalytic activity">
    <reaction evidence="13">
        <text>L-seryl-[protein] + ATP = O-phospho-L-seryl-[protein] + ADP + H(+)</text>
        <dbReference type="Rhea" id="RHEA:17989"/>
        <dbReference type="Rhea" id="RHEA-COMP:9863"/>
        <dbReference type="Rhea" id="RHEA-COMP:11604"/>
        <dbReference type="ChEBI" id="CHEBI:15378"/>
        <dbReference type="ChEBI" id="CHEBI:29999"/>
        <dbReference type="ChEBI" id="CHEBI:30616"/>
        <dbReference type="ChEBI" id="CHEBI:83421"/>
        <dbReference type="ChEBI" id="CHEBI:456216"/>
        <dbReference type="EC" id="2.7.11.1"/>
    </reaction>
</comment>
<dbReference type="GO" id="GO:0005524">
    <property type="term" value="F:ATP binding"/>
    <property type="evidence" value="ECO:0007669"/>
    <property type="project" value="UniProtKB-UniRule"/>
</dbReference>
<feature type="region of interest" description="Disordered" evidence="15">
    <location>
        <begin position="955"/>
        <end position="983"/>
    </location>
</feature>
<evidence type="ECO:0000256" key="14">
    <source>
        <dbReference type="PROSITE-ProRule" id="PRU10141"/>
    </source>
</evidence>
<evidence type="ECO:0000256" key="12">
    <source>
        <dbReference type="ARBA" id="ARBA00047899"/>
    </source>
</evidence>
<dbReference type="InterPro" id="IPR001245">
    <property type="entry name" value="Ser-Thr/Tyr_kinase_cat_dom"/>
</dbReference>
<dbReference type="GO" id="GO:0016020">
    <property type="term" value="C:membrane"/>
    <property type="evidence" value="ECO:0007669"/>
    <property type="project" value="UniProtKB-SubCell"/>
</dbReference>
<evidence type="ECO:0000256" key="13">
    <source>
        <dbReference type="ARBA" id="ARBA00048679"/>
    </source>
</evidence>
<dbReference type="OrthoDB" id="5973359at2759"/>
<evidence type="ECO:0000256" key="16">
    <source>
        <dbReference type="SAM" id="SignalP"/>
    </source>
</evidence>
<keyword evidence="3" id="KW-0723">Serine/threonine-protein kinase</keyword>
<dbReference type="InterPro" id="IPR000719">
    <property type="entry name" value="Prot_kinase_dom"/>
</dbReference>
<evidence type="ECO:0000256" key="6">
    <source>
        <dbReference type="ARBA" id="ARBA00022692"/>
    </source>
</evidence>
<dbReference type="GeneTree" id="ENSGT00940000158475"/>
<feature type="domain" description="Protein kinase" evidence="17">
    <location>
        <begin position="134"/>
        <end position="404"/>
    </location>
</feature>
<reference evidence="18" key="1">
    <citation type="submission" date="2025-08" db="UniProtKB">
        <authorList>
            <consortium name="Ensembl"/>
        </authorList>
    </citation>
    <scope>IDENTIFICATION</scope>
</reference>
<evidence type="ECO:0000256" key="1">
    <source>
        <dbReference type="ARBA" id="ARBA00004167"/>
    </source>
</evidence>
<evidence type="ECO:0000256" key="3">
    <source>
        <dbReference type="ARBA" id="ARBA00022527"/>
    </source>
</evidence>
<evidence type="ECO:0000256" key="11">
    <source>
        <dbReference type="ARBA" id="ARBA00023136"/>
    </source>
</evidence>
<feature type="binding site" evidence="14">
    <location>
        <position position="165"/>
    </location>
    <ligand>
        <name>ATP</name>
        <dbReference type="ChEBI" id="CHEBI:30616"/>
    </ligand>
</feature>
<evidence type="ECO:0000259" key="17">
    <source>
        <dbReference type="PROSITE" id="PS50011"/>
    </source>
</evidence>
<comment type="catalytic activity">
    <reaction evidence="12">
        <text>L-threonyl-[protein] + ATP = O-phospho-L-threonyl-[protein] + ADP + H(+)</text>
        <dbReference type="Rhea" id="RHEA:46608"/>
        <dbReference type="Rhea" id="RHEA-COMP:11060"/>
        <dbReference type="Rhea" id="RHEA-COMP:11605"/>
        <dbReference type="ChEBI" id="CHEBI:15378"/>
        <dbReference type="ChEBI" id="CHEBI:30013"/>
        <dbReference type="ChEBI" id="CHEBI:30616"/>
        <dbReference type="ChEBI" id="CHEBI:61977"/>
        <dbReference type="ChEBI" id="CHEBI:456216"/>
        <dbReference type="EC" id="2.7.11.1"/>
    </reaction>
</comment>
<dbReference type="PANTHER" id="PTHR24417">
    <property type="entry name" value="SERINE/THREONINE-PROTEIN KINASE LMTK1"/>
    <property type="match status" value="1"/>
</dbReference>
<evidence type="ECO:0000256" key="8">
    <source>
        <dbReference type="ARBA" id="ARBA00022777"/>
    </source>
</evidence>
<name>A0A8C5Q297_9ANUR</name>
<feature type="compositionally biased region" description="Acidic residues" evidence="15">
    <location>
        <begin position="1326"/>
        <end position="1341"/>
    </location>
</feature>
<keyword evidence="7 14" id="KW-0547">Nucleotide-binding</keyword>
<dbReference type="Gene3D" id="1.10.510.10">
    <property type="entry name" value="Transferase(Phosphotransferase) domain 1"/>
    <property type="match status" value="1"/>
</dbReference>
<dbReference type="Proteomes" id="UP000694569">
    <property type="component" value="Unplaced"/>
</dbReference>
<dbReference type="PROSITE" id="PS00109">
    <property type="entry name" value="PROTEIN_KINASE_TYR"/>
    <property type="match status" value="1"/>
</dbReference>
<dbReference type="FunFam" id="1.10.510.10:FF:000347">
    <property type="entry name" value="Apoptosis associated tyrosine kinase"/>
    <property type="match status" value="1"/>
</dbReference>
<evidence type="ECO:0000256" key="7">
    <source>
        <dbReference type="ARBA" id="ARBA00022741"/>
    </source>
</evidence>
<dbReference type="GO" id="GO:0004674">
    <property type="term" value="F:protein serine/threonine kinase activity"/>
    <property type="evidence" value="ECO:0007669"/>
    <property type="project" value="UniProtKB-KW"/>
</dbReference>
<dbReference type="GO" id="GO:0005737">
    <property type="term" value="C:cytoplasm"/>
    <property type="evidence" value="ECO:0007669"/>
    <property type="project" value="UniProtKB-ARBA"/>
</dbReference>
<dbReference type="EC" id="2.7.11.1" evidence="2"/>
<keyword evidence="8" id="KW-0418">Kinase</keyword>
<dbReference type="PANTHER" id="PTHR24417:SF8">
    <property type="entry name" value="SERINE_THREONINE-PROTEIN KINASE LMTK2"/>
    <property type="match status" value="1"/>
</dbReference>